<name>A0A8X8IFF0_9BACT</name>
<dbReference type="Proteomes" id="UP000198711">
    <property type="component" value="Unassembled WGS sequence"/>
</dbReference>
<dbReference type="RefSeq" id="WP_092723647.1">
    <property type="nucleotide sequence ID" value="NZ_FNNO01000006.1"/>
</dbReference>
<evidence type="ECO:0000313" key="2">
    <source>
        <dbReference type="EMBL" id="SDW87359.1"/>
    </source>
</evidence>
<accession>A0A8X8IFF0</accession>
<feature type="transmembrane region" description="Helical" evidence="1">
    <location>
        <begin position="66"/>
        <end position="86"/>
    </location>
</feature>
<dbReference type="AlphaFoldDB" id="A0A8X8IFF0"/>
<reference evidence="2 3" key="1">
    <citation type="submission" date="2016-10" db="EMBL/GenBank/DDBJ databases">
        <authorList>
            <person name="Varghese N."/>
            <person name="Submissions S."/>
        </authorList>
    </citation>
    <scope>NUCLEOTIDE SEQUENCE [LARGE SCALE GENOMIC DNA]</scope>
    <source>
        <strain evidence="2 3">DSM 25353</strain>
    </source>
</reference>
<keyword evidence="1" id="KW-0472">Membrane</keyword>
<dbReference type="EMBL" id="FNNO01000006">
    <property type="protein sequence ID" value="SDW87359.1"/>
    <property type="molecule type" value="Genomic_DNA"/>
</dbReference>
<keyword evidence="3" id="KW-1185">Reference proteome</keyword>
<evidence type="ECO:0008006" key="4">
    <source>
        <dbReference type="Google" id="ProtNLM"/>
    </source>
</evidence>
<gene>
    <name evidence="2" type="ORF">SAMN05444410_106193</name>
</gene>
<comment type="caution">
    <text evidence="2">The sequence shown here is derived from an EMBL/GenBank/DDBJ whole genome shotgun (WGS) entry which is preliminary data.</text>
</comment>
<keyword evidence="1" id="KW-1133">Transmembrane helix</keyword>
<evidence type="ECO:0000256" key="1">
    <source>
        <dbReference type="SAM" id="Phobius"/>
    </source>
</evidence>
<evidence type="ECO:0000313" key="3">
    <source>
        <dbReference type="Proteomes" id="UP000198711"/>
    </source>
</evidence>
<organism evidence="2 3">
    <name type="scientific">Hydrobacter penzbergensis</name>
    <dbReference type="NCBI Taxonomy" id="1235997"/>
    <lineage>
        <taxon>Bacteria</taxon>
        <taxon>Pseudomonadati</taxon>
        <taxon>Bacteroidota</taxon>
        <taxon>Chitinophagia</taxon>
        <taxon>Chitinophagales</taxon>
        <taxon>Chitinophagaceae</taxon>
        <taxon>Hydrobacter</taxon>
    </lineage>
</organism>
<proteinExistence type="predicted"/>
<feature type="transmembrane region" description="Helical" evidence="1">
    <location>
        <begin position="98"/>
        <end position="117"/>
    </location>
</feature>
<keyword evidence="1" id="KW-0812">Transmembrane</keyword>
<sequence>MNDEPLSKRWYLTSVLTNRCPRCREGKIFKTDNAYKLKENTKMHERCPVCGQPTEIEVGFYYGTGYVSYALSIAFLVATFVAWKVLIGMTFSVDDNRIFYWMFTSIVLLFLAQPLIMRLSRTLWLSWFVKYDPHWRNHPHQAPERIVPEQMNNW</sequence>
<protein>
    <recommendedName>
        <fullName evidence="4">DUF983 domain-containing protein</fullName>
    </recommendedName>
</protein>